<dbReference type="KEGG" id="smo:SELMODRAFT_169694"/>
<dbReference type="SMART" id="SM00248">
    <property type="entry name" value="ANK"/>
    <property type="match status" value="3"/>
</dbReference>
<dbReference type="SUPFAM" id="SSF48403">
    <property type="entry name" value="Ankyrin repeat"/>
    <property type="match status" value="1"/>
</dbReference>
<evidence type="ECO:0000256" key="8">
    <source>
        <dbReference type="PROSITE-ProRule" id="PRU00023"/>
    </source>
</evidence>
<feature type="region of interest" description="Disordered" evidence="9">
    <location>
        <begin position="551"/>
        <end position="585"/>
    </location>
</feature>
<evidence type="ECO:0000256" key="3">
    <source>
        <dbReference type="ARBA" id="ARBA00022824"/>
    </source>
</evidence>
<proteinExistence type="predicted"/>
<dbReference type="EMBL" id="GL377575">
    <property type="protein sequence ID" value="EFJ30355.1"/>
    <property type="molecule type" value="Genomic_DNA"/>
</dbReference>
<evidence type="ECO:0000256" key="7">
    <source>
        <dbReference type="ARBA" id="ARBA00037107"/>
    </source>
</evidence>
<feature type="region of interest" description="Disordered" evidence="9">
    <location>
        <begin position="623"/>
        <end position="654"/>
    </location>
</feature>
<dbReference type="InParanoid" id="D8RAP7"/>
<feature type="compositionally biased region" description="Low complexity" evidence="9">
    <location>
        <begin position="575"/>
        <end position="585"/>
    </location>
</feature>
<keyword evidence="2" id="KW-0677">Repeat</keyword>
<dbReference type="Pfam" id="PF00023">
    <property type="entry name" value="Ank"/>
    <property type="match status" value="1"/>
</dbReference>
<evidence type="ECO:0000256" key="6">
    <source>
        <dbReference type="ARBA" id="ARBA00023186"/>
    </source>
</evidence>
<reference evidence="11 12" key="1">
    <citation type="journal article" date="2011" name="Science">
        <title>The Selaginella genome identifies genetic changes associated with the evolution of vascular plants.</title>
        <authorList>
            <person name="Banks J.A."/>
            <person name="Nishiyama T."/>
            <person name="Hasebe M."/>
            <person name="Bowman J.L."/>
            <person name="Gribskov M."/>
            <person name="dePamphilis C."/>
            <person name="Albert V.A."/>
            <person name="Aono N."/>
            <person name="Aoyama T."/>
            <person name="Ambrose B.A."/>
            <person name="Ashton N.W."/>
            <person name="Axtell M.J."/>
            <person name="Barker E."/>
            <person name="Barker M.S."/>
            <person name="Bennetzen J.L."/>
            <person name="Bonawitz N.D."/>
            <person name="Chapple C."/>
            <person name="Cheng C."/>
            <person name="Correa L.G."/>
            <person name="Dacre M."/>
            <person name="DeBarry J."/>
            <person name="Dreyer I."/>
            <person name="Elias M."/>
            <person name="Engstrom E.M."/>
            <person name="Estelle M."/>
            <person name="Feng L."/>
            <person name="Finet C."/>
            <person name="Floyd S.K."/>
            <person name="Frommer W.B."/>
            <person name="Fujita T."/>
            <person name="Gramzow L."/>
            <person name="Gutensohn M."/>
            <person name="Harholt J."/>
            <person name="Hattori M."/>
            <person name="Heyl A."/>
            <person name="Hirai T."/>
            <person name="Hiwatashi Y."/>
            <person name="Ishikawa M."/>
            <person name="Iwata M."/>
            <person name="Karol K.G."/>
            <person name="Koehler B."/>
            <person name="Kolukisaoglu U."/>
            <person name="Kubo M."/>
            <person name="Kurata T."/>
            <person name="Lalonde S."/>
            <person name="Li K."/>
            <person name="Li Y."/>
            <person name="Litt A."/>
            <person name="Lyons E."/>
            <person name="Manning G."/>
            <person name="Maruyama T."/>
            <person name="Michael T.P."/>
            <person name="Mikami K."/>
            <person name="Miyazaki S."/>
            <person name="Morinaga S."/>
            <person name="Murata T."/>
            <person name="Mueller-Roeber B."/>
            <person name="Nelson D.R."/>
            <person name="Obara M."/>
            <person name="Oguri Y."/>
            <person name="Olmstead R.G."/>
            <person name="Onodera N."/>
            <person name="Petersen B.L."/>
            <person name="Pils B."/>
            <person name="Prigge M."/>
            <person name="Rensing S.A."/>
            <person name="Riano-Pachon D.M."/>
            <person name="Roberts A.W."/>
            <person name="Sato Y."/>
            <person name="Scheller H.V."/>
            <person name="Schulz B."/>
            <person name="Schulz C."/>
            <person name="Shakirov E.V."/>
            <person name="Shibagaki N."/>
            <person name="Shinohara N."/>
            <person name="Shippen D.E."/>
            <person name="Soerensen I."/>
            <person name="Sotooka R."/>
            <person name="Sugimoto N."/>
            <person name="Sugita M."/>
            <person name="Sumikawa N."/>
            <person name="Tanurdzic M."/>
            <person name="Theissen G."/>
            <person name="Ulvskov P."/>
            <person name="Wakazuki S."/>
            <person name="Weng J.K."/>
            <person name="Willats W.W."/>
            <person name="Wipf D."/>
            <person name="Wolf P.G."/>
            <person name="Yang L."/>
            <person name="Zimmer A.D."/>
            <person name="Zhu Q."/>
            <person name="Mitros T."/>
            <person name="Hellsten U."/>
            <person name="Loque D."/>
            <person name="Otillar R."/>
            <person name="Salamov A."/>
            <person name="Schmutz J."/>
            <person name="Shapiro H."/>
            <person name="Lindquist E."/>
            <person name="Lucas S."/>
            <person name="Rokhsar D."/>
            <person name="Grigoriev I.V."/>
        </authorList>
    </citation>
    <scope>NUCLEOTIDE SEQUENCE [LARGE SCALE GENOMIC DNA]</scope>
</reference>
<keyword evidence="4 8" id="KW-0040">ANK repeat</keyword>
<evidence type="ECO:0000259" key="10">
    <source>
        <dbReference type="Pfam" id="PF11904"/>
    </source>
</evidence>
<organism evidence="12">
    <name type="scientific">Selaginella moellendorffii</name>
    <name type="common">Spikemoss</name>
    <dbReference type="NCBI Taxonomy" id="88036"/>
    <lineage>
        <taxon>Eukaryota</taxon>
        <taxon>Viridiplantae</taxon>
        <taxon>Streptophyta</taxon>
        <taxon>Embryophyta</taxon>
        <taxon>Tracheophyta</taxon>
        <taxon>Lycopodiopsida</taxon>
        <taxon>Selaginellales</taxon>
        <taxon>Selaginellaceae</taxon>
        <taxon>Selaginella</taxon>
    </lineage>
</organism>
<feature type="region of interest" description="Disordered" evidence="9">
    <location>
        <begin position="398"/>
        <end position="468"/>
    </location>
</feature>
<feature type="compositionally biased region" description="Basic and acidic residues" evidence="9">
    <location>
        <begin position="411"/>
        <end position="447"/>
    </location>
</feature>
<gene>
    <name evidence="11" type="ORF">SELMODRAFT_169694</name>
</gene>
<keyword evidence="5" id="KW-0472">Membrane</keyword>
<dbReference type="Proteomes" id="UP000001514">
    <property type="component" value="Unassembled WGS sequence"/>
</dbReference>
<dbReference type="HOGENOM" id="CLU_028500_0_0_1"/>
<evidence type="ECO:0000313" key="12">
    <source>
        <dbReference type="Proteomes" id="UP000001514"/>
    </source>
</evidence>
<keyword evidence="12" id="KW-1185">Reference proteome</keyword>
<evidence type="ECO:0000256" key="4">
    <source>
        <dbReference type="ARBA" id="ARBA00023043"/>
    </source>
</evidence>
<comment type="subcellular location">
    <subcellularLocation>
        <location evidence="1">Endoplasmic reticulum membrane</location>
    </subcellularLocation>
</comment>
<protein>
    <recommendedName>
        <fullName evidence="10">Ankyrin repeat domain-containing protein</fullName>
    </recommendedName>
</protein>
<dbReference type="PANTHER" id="PTHR12447:SF25">
    <property type="entry name" value="ANKYRIN REPEAT DOMAIN-CONTAINING PROTEIN 13C"/>
    <property type="match status" value="1"/>
</dbReference>
<dbReference type="GO" id="GO:0005737">
    <property type="term" value="C:cytoplasm"/>
    <property type="evidence" value="ECO:0000318"/>
    <property type="project" value="GO_Central"/>
</dbReference>
<feature type="compositionally biased region" description="Basic residues" evidence="9">
    <location>
        <begin position="624"/>
        <end position="640"/>
    </location>
</feature>
<dbReference type="Gramene" id="EFJ30355">
    <property type="protein sequence ID" value="EFJ30355"/>
    <property type="gene ID" value="SELMODRAFT_169694"/>
</dbReference>
<dbReference type="Pfam" id="PF11904">
    <property type="entry name" value="ANKRD13_C"/>
    <property type="match status" value="1"/>
</dbReference>
<sequence>MGQIIDEESPYSHSPAHWAVARGDHALLRRILNGLPNLPKAGEVKLEAESLRAEEKAEVLSSVIDRRDVPGKETPLHLAVRLGDATAVDMLMAKGADWSLQNERGWSSLQEAVCTRQDALAMIIIKYYQPLAWAKWCRRLPRIIGSMTRMRDFYMEVTFNFESSVIPFIGRIAPSDTYKIWKRGSNLRADMTLAGFDGFWIQRCDQSFLFLGDGTPDGKLPPGSLCLLNHKEKEVMNALEGAGAPQSEMDIAQEVAAMSKTNVYRPGIDVTGAELVPNLTWRKQEKVEMVGQWKSKVYDMHHVVISVRSRRVPGAMSDAELFGVHEEREEEDEEYDDGGYKDLLTEDEQHQLTNALRVQSGEFDDEGFVEARSSLANVPSKEKKKWFRFPKKNTTRDTTKKVVPYRGSVNIDERGPADNDPDSKLLRRHSDFIAEEGMSRKGKEKIGRQSSSREAVRSKVPASDDTESEYKKGLRPSLWLTKDFPLKTEELIPLLDVLASKVKAIRRLRELLTTKLPPGTFPVKMAIPVVPTIRVVVTFSKFVELEPEEFHTPLSSPSQFDDEEVPLKGPKAPRESSTTSSSWIPWIRSSQSTGKAVFLEDHLKEEPDPFLIPEDYTWIDLNEKKKRMKDKKSKRKKNKKQQPDASAADTDSNP</sequence>
<dbReference type="InterPro" id="IPR002110">
    <property type="entry name" value="Ankyrin_rpt"/>
</dbReference>
<dbReference type="GO" id="GO:0005789">
    <property type="term" value="C:endoplasmic reticulum membrane"/>
    <property type="evidence" value="ECO:0007669"/>
    <property type="project" value="UniProtKB-SubCell"/>
</dbReference>
<evidence type="ECO:0000256" key="2">
    <source>
        <dbReference type="ARBA" id="ARBA00022737"/>
    </source>
</evidence>
<dbReference type="InterPro" id="IPR055285">
    <property type="entry name" value="ANKRD13_C"/>
</dbReference>
<evidence type="ECO:0000256" key="1">
    <source>
        <dbReference type="ARBA" id="ARBA00004586"/>
    </source>
</evidence>
<dbReference type="InterPro" id="IPR021832">
    <property type="entry name" value="ANKRD13"/>
</dbReference>
<evidence type="ECO:0000256" key="9">
    <source>
        <dbReference type="SAM" id="MobiDB-lite"/>
    </source>
</evidence>
<name>D8RAP7_SELML</name>
<keyword evidence="6" id="KW-0143">Chaperone</keyword>
<dbReference type="AlphaFoldDB" id="D8RAP7"/>
<dbReference type="InterPro" id="IPR036770">
    <property type="entry name" value="Ankyrin_rpt-contain_sf"/>
</dbReference>
<evidence type="ECO:0000313" key="11">
    <source>
        <dbReference type="EMBL" id="EFJ30355.1"/>
    </source>
</evidence>
<dbReference type="Gene3D" id="1.25.40.20">
    <property type="entry name" value="Ankyrin repeat-containing domain"/>
    <property type="match status" value="1"/>
</dbReference>
<dbReference type="eggNOG" id="KOG0522">
    <property type="taxonomic scope" value="Eukaryota"/>
</dbReference>
<dbReference type="PROSITE" id="PS50297">
    <property type="entry name" value="ANK_REP_REGION"/>
    <property type="match status" value="1"/>
</dbReference>
<dbReference type="STRING" id="88036.D8RAP7"/>
<feature type="domain" description="Ankyrin repeat" evidence="10">
    <location>
        <begin position="188"/>
        <end position="617"/>
    </location>
</feature>
<accession>D8RAP7</accession>
<dbReference type="PANTHER" id="PTHR12447">
    <property type="entry name" value="ANKYRIN REPEAT DOMAIN-CONTAINING PROTEIN 13"/>
    <property type="match status" value="1"/>
</dbReference>
<keyword evidence="3" id="KW-0256">Endoplasmic reticulum</keyword>
<dbReference type="FunCoup" id="D8RAP7">
    <property type="interactions" value="3559"/>
</dbReference>
<evidence type="ECO:0000256" key="5">
    <source>
        <dbReference type="ARBA" id="ARBA00023136"/>
    </source>
</evidence>
<comment type="function">
    <text evidence="7">Acts as a molecular chaperone for G protein-coupled receptors, regulating their biogenesis and exit from the ER.</text>
</comment>
<dbReference type="PROSITE" id="PS50088">
    <property type="entry name" value="ANK_REPEAT"/>
    <property type="match status" value="1"/>
</dbReference>
<feature type="repeat" description="ANK" evidence="8">
    <location>
        <begin position="71"/>
        <end position="103"/>
    </location>
</feature>